<gene>
    <name evidence="2" type="ORF">CRD60_06980</name>
</gene>
<reference evidence="2 3" key="1">
    <citation type="submission" date="2017-10" db="EMBL/GenBank/DDBJ databases">
        <title>Bifidobacterium xylocopum sp. nov. and Bifidobacterium aemilianum sp. nov., from the carpenter bee (Xylocopa violacea) digestive tract.</title>
        <authorList>
            <person name="Alberoni D."/>
            <person name="Baffoni L."/>
            <person name="Di Gioia D."/>
            <person name="Gaggia F."/>
            <person name="Biavati B."/>
        </authorList>
    </citation>
    <scope>NUCLEOTIDE SEQUENCE [LARGE SCALE GENOMIC DNA]</scope>
    <source>
        <strain evidence="2 3">XV10</strain>
    </source>
</reference>
<organism evidence="2 3">
    <name type="scientific">Bifidobacterium aemilianum</name>
    <dbReference type="NCBI Taxonomy" id="2493120"/>
    <lineage>
        <taxon>Bacteria</taxon>
        <taxon>Bacillati</taxon>
        <taxon>Actinomycetota</taxon>
        <taxon>Actinomycetes</taxon>
        <taxon>Bifidobacteriales</taxon>
        <taxon>Bifidobacteriaceae</taxon>
        <taxon>Bifidobacterium</taxon>
    </lineage>
</organism>
<dbReference type="EMBL" id="PDCG01000007">
    <property type="protein sequence ID" value="RBP97363.1"/>
    <property type="molecule type" value="Genomic_DNA"/>
</dbReference>
<protein>
    <submittedName>
        <fullName evidence="2">Uncharacterized protein</fullName>
    </submittedName>
</protein>
<proteinExistence type="predicted"/>
<name>A0A366K8B5_9BIFI</name>
<evidence type="ECO:0000313" key="2">
    <source>
        <dbReference type="EMBL" id="RBP97363.1"/>
    </source>
</evidence>
<keyword evidence="3" id="KW-1185">Reference proteome</keyword>
<feature type="region of interest" description="Disordered" evidence="1">
    <location>
        <begin position="329"/>
        <end position="348"/>
    </location>
</feature>
<comment type="caution">
    <text evidence="2">The sequence shown here is derived from an EMBL/GenBank/DDBJ whole genome shotgun (WGS) entry which is preliminary data.</text>
</comment>
<evidence type="ECO:0000313" key="3">
    <source>
        <dbReference type="Proteomes" id="UP000252530"/>
    </source>
</evidence>
<dbReference type="AlphaFoldDB" id="A0A366K8B5"/>
<dbReference type="Proteomes" id="UP000252530">
    <property type="component" value="Unassembled WGS sequence"/>
</dbReference>
<evidence type="ECO:0000256" key="1">
    <source>
        <dbReference type="SAM" id="MobiDB-lite"/>
    </source>
</evidence>
<accession>A0A366K8B5</accession>
<sequence>MSSTSRIPDSIKLDEVVGLTLSFSTPGQLIKSSSDNRGILVLENELRDKVRSASTGYDFTQSGHVFNPGAYNEYVVSPPFSLDAGASITGPQDCTVNPKWNGKDCINGDGPDGMGQEAVARPTSPIETTTNKGKAVQDTASPLYAASVFVVGTRYNVGAKVEEAGDSQVARDQRPTYTSRISVTNTGNAGADQLQLSTAKELGDNPPAVKAQVWDLSQQPKDTPNYSLLPNSFFDTNDVQTLSLELPDPSQAYMTLRTDDTPGTVGGGKWTKWFKVTSGAVTLPAGITAKEITGLRLKVIGGTPTDSGLIEAGDSAVVTIESRLRASLRSKSTDKAPIGEPTHMDGSR</sequence>
<dbReference type="RefSeq" id="WP_113860573.1">
    <property type="nucleotide sequence ID" value="NZ_PDCG01000007.1"/>
</dbReference>